<proteinExistence type="predicted"/>
<dbReference type="GO" id="GO:1990047">
    <property type="term" value="C:spindle matrix"/>
    <property type="evidence" value="ECO:0007669"/>
    <property type="project" value="TreeGrafter"/>
</dbReference>
<dbReference type="GO" id="GO:0005634">
    <property type="term" value="C:nucleus"/>
    <property type="evidence" value="ECO:0007669"/>
    <property type="project" value="UniProtKB-SubCell"/>
</dbReference>
<dbReference type="GO" id="GO:0008608">
    <property type="term" value="P:attachment of spindle microtubules to kinetochore"/>
    <property type="evidence" value="ECO:0007669"/>
    <property type="project" value="TreeGrafter"/>
</dbReference>
<dbReference type="PANTHER" id="PTHR23215:SF0">
    <property type="entry name" value="BUB3-INTERACTING AND GLEBS MOTIF-CONTAINING PROTEIN ZNF207"/>
    <property type="match status" value="1"/>
</dbReference>
<dbReference type="PROSITE" id="PS00028">
    <property type="entry name" value="ZINC_FINGER_C2H2_1"/>
    <property type="match status" value="1"/>
</dbReference>
<dbReference type="GO" id="GO:0007094">
    <property type="term" value="P:mitotic spindle assembly checkpoint signaling"/>
    <property type="evidence" value="ECO:0007669"/>
    <property type="project" value="TreeGrafter"/>
</dbReference>
<comment type="subcellular location">
    <subcellularLocation>
        <location evidence="1">Nucleus</location>
    </subcellularLocation>
</comment>
<feature type="region of interest" description="Disordered" evidence="7">
    <location>
        <begin position="232"/>
        <end position="335"/>
    </location>
</feature>
<reference evidence="9" key="2">
    <citation type="submission" date="2025-09" db="UniProtKB">
        <authorList>
            <consortium name="Ensembl"/>
        </authorList>
    </citation>
    <scope>IDENTIFICATION</scope>
</reference>
<dbReference type="CDD" id="cd20908">
    <property type="entry name" value="SUF4-like"/>
    <property type="match status" value="1"/>
</dbReference>
<evidence type="ECO:0000256" key="3">
    <source>
        <dbReference type="ARBA" id="ARBA00022771"/>
    </source>
</evidence>
<evidence type="ECO:0000256" key="5">
    <source>
        <dbReference type="ARBA" id="ARBA00023242"/>
    </source>
</evidence>
<feature type="compositionally biased region" description="Pro residues" evidence="7">
    <location>
        <begin position="408"/>
        <end position="419"/>
    </location>
</feature>
<evidence type="ECO:0000313" key="9">
    <source>
        <dbReference type="Ensembl" id="ENSPMAP00000010055.1"/>
    </source>
</evidence>
<evidence type="ECO:0000256" key="1">
    <source>
        <dbReference type="ARBA" id="ARBA00004123"/>
    </source>
</evidence>
<dbReference type="GO" id="GO:0003677">
    <property type="term" value="F:DNA binding"/>
    <property type="evidence" value="ECO:0007669"/>
    <property type="project" value="InterPro"/>
</dbReference>
<feature type="domain" description="BED-type" evidence="8">
    <location>
        <begin position="8"/>
        <end position="67"/>
    </location>
</feature>
<reference evidence="9" key="1">
    <citation type="submission" date="2025-08" db="UniProtKB">
        <authorList>
            <consortium name="Ensembl"/>
        </authorList>
    </citation>
    <scope>IDENTIFICATION</scope>
</reference>
<accession>S4RXW4</accession>
<dbReference type="AlphaFoldDB" id="S4RXW4"/>
<feature type="compositionally biased region" description="Basic and acidic residues" evidence="7">
    <location>
        <begin position="90"/>
        <end position="108"/>
    </location>
</feature>
<evidence type="ECO:0000256" key="7">
    <source>
        <dbReference type="SAM" id="MobiDB-lite"/>
    </source>
</evidence>
<dbReference type="InterPro" id="IPR013087">
    <property type="entry name" value="Znf_C2H2_type"/>
</dbReference>
<feature type="region of interest" description="Disordered" evidence="7">
    <location>
        <begin position="408"/>
        <end position="477"/>
    </location>
</feature>
<protein>
    <submittedName>
        <fullName evidence="9">Zinc finger protein 207, a</fullName>
    </submittedName>
</protein>
<feature type="compositionally biased region" description="Low complexity" evidence="7">
    <location>
        <begin position="321"/>
        <end position="335"/>
    </location>
</feature>
<keyword evidence="4" id="KW-0862">Zinc</keyword>
<dbReference type="GO" id="GO:0008270">
    <property type="term" value="F:zinc ion binding"/>
    <property type="evidence" value="ECO:0007669"/>
    <property type="project" value="UniProtKB-KW"/>
</dbReference>
<feature type="compositionally biased region" description="Low complexity" evidence="7">
    <location>
        <begin position="263"/>
        <end position="294"/>
    </location>
</feature>
<dbReference type="GeneTree" id="ENSGT00730000111057"/>
<feature type="compositionally biased region" description="Pro residues" evidence="7">
    <location>
        <begin position="453"/>
        <end position="462"/>
    </location>
</feature>
<evidence type="ECO:0000256" key="2">
    <source>
        <dbReference type="ARBA" id="ARBA00022723"/>
    </source>
</evidence>
<dbReference type="OMA" id="FVPPMTQ"/>
<dbReference type="GO" id="GO:0000776">
    <property type="term" value="C:kinetochore"/>
    <property type="evidence" value="ECO:0007669"/>
    <property type="project" value="TreeGrafter"/>
</dbReference>
<dbReference type="PROSITE" id="PS50808">
    <property type="entry name" value="ZF_BED"/>
    <property type="match status" value="1"/>
</dbReference>
<dbReference type="STRING" id="7757.ENSPMAP00000010055"/>
<name>S4RXW4_PETMA</name>
<organism evidence="9">
    <name type="scientific">Petromyzon marinus</name>
    <name type="common">Sea lamprey</name>
    <dbReference type="NCBI Taxonomy" id="7757"/>
    <lineage>
        <taxon>Eukaryota</taxon>
        <taxon>Metazoa</taxon>
        <taxon>Chordata</taxon>
        <taxon>Craniata</taxon>
        <taxon>Vertebrata</taxon>
        <taxon>Cyclostomata</taxon>
        <taxon>Hyperoartia</taxon>
        <taxon>Petromyzontiformes</taxon>
        <taxon>Petromyzontidae</taxon>
        <taxon>Petromyzon</taxon>
    </lineage>
</organism>
<sequence>IVIPDDMRKNMRIWMMYCNREFDDEKILIQHQKAKHFKCHICHKKLYTGPGLVIHCMQVHKETVDAVPNAIPGRTDIELEIYGMEGIPEKDVEERRRMMEQKSLEAKKKQNQTSQENSEESEDDEPSTFSGQTEAAPQAAPAIPTMAPMPNMMPGMPAMMQGMPPMMPGMPPMMPGYVTNYHEMQLELYICCGLQSMMPMGGMMPHAHGMHPMVPGMPQAPPGYAPRPGLMPIPGQHNGMPPRPVLQQPPVTKPLFPSAGQLSTAVSSSITSSSASPSKSLPTASQPTTTSSAPVGTDFKPLGGISPSTAGSPRPTFPAYSQQQHHAAPSTAAASTSAHAGEAACKAPTLAASKPAALNVNSATCRLIHPDEDISLEEKRAQIPKYQCKVPMYGQTGMGNMAGMPGMRPPGPPQGPYGPGPQGMPRYPHHPGGMAPYGQGHPPPGPHRMQPYNPGPPRPPMGMPGMRPHMMGHGGRY</sequence>
<evidence type="ECO:0000256" key="4">
    <source>
        <dbReference type="ARBA" id="ARBA00022833"/>
    </source>
</evidence>
<dbReference type="HOGENOM" id="CLU_037132_3_2_1"/>
<feature type="region of interest" description="Disordered" evidence="7">
    <location>
        <begin position="90"/>
        <end position="148"/>
    </location>
</feature>
<evidence type="ECO:0000259" key="8">
    <source>
        <dbReference type="PROSITE" id="PS50808"/>
    </source>
</evidence>
<keyword evidence="2" id="KW-0479">Metal-binding</keyword>
<dbReference type="GO" id="GO:0090307">
    <property type="term" value="P:mitotic spindle assembly"/>
    <property type="evidence" value="ECO:0007669"/>
    <property type="project" value="TreeGrafter"/>
</dbReference>
<evidence type="ECO:0000256" key="6">
    <source>
        <dbReference type="PROSITE-ProRule" id="PRU00027"/>
    </source>
</evidence>
<dbReference type="Ensembl" id="ENSPMAT00000010099.1">
    <property type="protein sequence ID" value="ENSPMAP00000010055.1"/>
    <property type="gene ID" value="ENSPMAG00000009132.1"/>
</dbReference>
<feature type="compositionally biased region" description="Low complexity" evidence="7">
    <location>
        <begin position="127"/>
        <end position="148"/>
    </location>
</feature>
<dbReference type="GO" id="GO:0008017">
    <property type="term" value="F:microtubule binding"/>
    <property type="evidence" value="ECO:0007669"/>
    <property type="project" value="TreeGrafter"/>
</dbReference>
<keyword evidence="5" id="KW-0539">Nucleus</keyword>
<dbReference type="PANTHER" id="PTHR23215">
    <property type="entry name" value="ZINC FINGER PROTEIN 207"/>
    <property type="match status" value="1"/>
</dbReference>
<feature type="compositionally biased region" description="Acidic residues" evidence="7">
    <location>
        <begin position="117"/>
        <end position="126"/>
    </location>
</feature>
<dbReference type="InterPro" id="IPR003656">
    <property type="entry name" value="Znf_BED"/>
</dbReference>
<keyword evidence="3 6" id="KW-0863">Zinc-finger</keyword>